<dbReference type="WBParaSite" id="HCON_00068630-00001">
    <property type="protein sequence ID" value="HCON_00068630-00001"/>
    <property type="gene ID" value="HCON_00068630"/>
</dbReference>
<organism evidence="2 3">
    <name type="scientific">Haemonchus contortus</name>
    <name type="common">Barber pole worm</name>
    <dbReference type="NCBI Taxonomy" id="6289"/>
    <lineage>
        <taxon>Eukaryota</taxon>
        <taxon>Metazoa</taxon>
        <taxon>Ecdysozoa</taxon>
        <taxon>Nematoda</taxon>
        <taxon>Chromadorea</taxon>
        <taxon>Rhabditida</taxon>
        <taxon>Rhabditina</taxon>
        <taxon>Rhabditomorpha</taxon>
        <taxon>Strongyloidea</taxon>
        <taxon>Trichostrongylidae</taxon>
        <taxon>Haemonchus</taxon>
    </lineage>
</organism>
<feature type="region of interest" description="Disordered" evidence="1">
    <location>
        <begin position="41"/>
        <end position="108"/>
    </location>
</feature>
<accession>A0A7I5E8M2</accession>
<keyword evidence="2" id="KW-1185">Reference proteome</keyword>
<dbReference type="OMA" id="IVHDAKP"/>
<dbReference type="AlphaFoldDB" id="A0A7I5E8M2"/>
<dbReference type="Proteomes" id="UP000025227">
    <property type="component" value="Unplaced"/>
</dbReference>
<evidence type="ECO:0000256" key="1">
    <source>
        <dbReference type="SAM" id="MobiDB-lite"/>
    </source>
</evidence>
<protein>
    <submittedName>
        <fullName evidence="3">MSP domain-containing protein</fullName>
    </submittedName>
</protein>
<reference evidence="3" key="1">
    <citation type="submission" date="2020-12" db="UniProtKB">
        <authorList>
            <consortium name="WormBaseParasite"/>
        </authorList>
    </citation>
    <scope>IDENTIFICATION</scope>
    <source>
        <strain evidence="3">MHco3</strain>
    </source>
</reference>
<sequence>MWAPRKEGVHELVLKNGTSPNRCQIEVVTVLPLHRRDVTYPIDSRSNRGSRVGSPFTSASHHRQQVADLSVRGRESATPVKERSDQGSRVDLIVHDAKPSTIFSTPTR</sequence>
<evidence type="ECO:0000313" key="2">
    <source>
        <dbReference type="Proteomes" id="UP000025227"/>
    </source>
</evidence>
<name>A0A7I5E8M2_HAECO</name>
<dbReference type="OrthoDB" id="10315088at2759"/>
<evidence type="ECO:0000313" key="3">
    <source>
        <dbReference type="WBParaSite" id="HCON_00068630-00001"/>
    </source>
</evidence>
<proteinExistence type="predicted"/>
<feature type="compositionally biased region" description="Basic and acidic residues" evidence="1">
    <location>
        <begin position="71"/>
        <end position="98"/>
    </location>
</feature>